<evidence type="ECO:0000313" key="6">
    <source>
        <dbReference type="Proteomes" id="UP000294321"/>
    </source>
</evidence>
<keyword evidence="3" id="KW-0963">Cytoplasm</keyword>
<organism evidence="5 6">
    <name type="scientific">Acetilactobacillus jinshanensis</name>
    <dbReference type="NCBI Taxonomy" id="1720083"/>
    <lineage>
        <taxon>Bacteria</taxon>
        <taxon>Bacillati</taxon>
        <taxon>Bacillota</taxon>
        <taxon>Bacilli</taxon>
        <taxon>Lactobacillales</taxon>
        <taxon>Lactobacillaceae</taxon>
        <taxon>Acetilactobacillus</taxon>
    </lineage>
</organism>
<name>A0A4P6ZLS0_9LACO</name>
<evidence type="ECO:0000256" key="4">
    <source>
        <dbReference type="RuleBase" id="RU000535"/>
    </source>
</evidence>
<dbReference type="InterPro" id="IPR011032">
    <property type="entry name" value="GroES-like_sf"/>
</dbReference>
<dbReference type="GO" id="GO:0005524">
    <property type="term" value="F:ATP binding"/>
    <property type="evidence" value="ECO:0007669"/>
    <property type="project" value="InterPro"/>
</dbReference>
<evidence type="ECO:0000313" key="5">
    <source>
        <dbReference type="EMBL" id="QBP18821.1"/>
    </source>
</evidence>
<dbReference type="GO" id="GO:0051087">
    <property type="term" value="F:protein-folding chaperone binding"/>
    <property type="evidence" value="ECO:0007669"/>
    <property type="project" value="TreeGrafter"/>
</dbReference>
<dbReference type="Proteomes" id="UP000294321">
    <property type="component" value="Chromosome"/>
</dbReference>
<dbReference type="GO" id="GO:0005737">
    <property type="term" value="C:cytoplasm"/>
    <property type="evidence" value="ECO:0007669"/>
    <property type="project" value="UniProtKB-SubCell"/>
</dbReference>
<protein>
    <recommendedName>
        <fullName evidence="3">Co-chaperonin GroES</fullName>
    </recommendedName>
    <alternativeName>
        <fullName evidence="3">10 kDa chaperonin</fullName>
    </alternativeName>
    <alternativeName>
        <fullName evidence="3">Chaperonin-10</fullName>
        <shortName evidence="3">Cpn10</shortName>
    </alternativeName>
</protein>
<comment type="subunit">
    <text evidence="3">Heptamer of 7 subunits arranged in a ring. Interacts with the chaperonin GroEL.</text>
</comment>
<dbReference type="PANTHER" id="PTHR10772:SF58">
    <property type="entry name" value="CO-CHAPERONIN GROES"/>
    <property type="match status" value="1"/>
</dbReference>
<dbReference type="FunFam" id="2.30.33.40:FF:000001">
    <property type="entry name" value="10 kDa chaperonin"/>
    <property type="match status" value="1"/>
</dbReference>
<dbReference type="EMBL" id="CP034726">
    <property type="protein sequence ID" value="QBP18821.1"/>
    <property type="molecule type" value="Genomic_DNA"/>
</dbReference>
<keyword evidence="2 3" id="KW-0143">Chaperone</keyword>
<dbReference type="CDD" id="cd00320">
    <property type="entry name" value="cpn10"/>
    <property type="match status" value="1"/>
</dbReference>
<dbReference type="NCBIfam" id="NF001531">
    <property type="entry name" value="PRK00364.2-2"/>
    <property type="match status" value="1"/>
</dbReference>
<dbReference type="SUPFAM" id="SSF50129">
    <property type="entry name" value="GroES-like"/>
    <property type="match status" value="1"/>
</dbReference>
<comment type="function">
    <text evidence="3 4">Together with the chaperonin GroEL, plays an essential role in assisting protein folding. The GroEL-GroES system forms a nano-cage that allows encapsulation of the non-native substrate proteins and provides a physical environment optimized to promote and accelerate protein folding. GroES binds to the apical surface of the GroEL ring, thereby capping the opening of the GroEL channel.</text>
</comment>
<dbReference type="AlphaFoldDB" id="A0A4P6ZLS0"/>
<dbReference type="PANTHER" id="PTHR10772">
    <property type="entry name" value="10 KDA HEAT SHOCK PROTEIN"/>
    <property type="match status" value="1"/>
</dbReference>
<dbReference type="InterPro" id="IPR018369">
    <property type="entry name" value="Chaprnonin_Cpn10_CS"/>
</dbReference>
<dbReference type="InterPro" id="IPR020818">
    <property type="entry name" value="Chaperonin_GroES"/>
</dbReference>
<dbReference type="Pfam" id="PF00166">
    <property type="entry name" value="Cpn10"/>
    <property type="match status" value="1"/>
</dbReference>
<dbReference type="GO" id="GO:0044183">
    <property type="term" value="F:protein folding chaperone"/>
    <property type="evidence" value="ECO:0007669"/>
    <property type="project" value="InterPro"/>
</dbReference>
<dbReference type="OrthoDB" id="9806791at2"/>
<accession>A0A4P6ZLS0</accession>
<comment type="subcellular location">
    <subcellularLocation>
        <location evidence="3">Cytoplasm</location>
    </subcellularLocation>
</comment>
<proteinExistence type="inferred from homology"/>
<evidence type="ECO:0000256" key="3">
    <source>
        <dbReference type="HAMAP-Rule" id="MF_00580"/>
    </source>
</evidence>
<reference evidence="6" key="1">
    <citation type="submission" date="2018-12" db="EMBL/GenBank/DDBJ databases">
        <title>A new species of lactobacillus.</title>
        <authorList>
            <person name="Jian Y."/>
            <person name="Xin L."/>
            <person name="Hong Z.J."/>
            <person name="Ming L.Z."/>
            <person name="Hong X.Z."/>
        </authorList>
    </citation>
    <scope>NUCLEOTIDE SEQUENCE [LARGE SCALE GENOMIC DNA]</scope>
    <source>
        <strain evidence="6">HSLZ-75</strain>
    </source>
</reference>
<dbReference type="Gene3D" id="2.30.33.40">
    <property type="entry name" value="GroES chaperonin"/>
    <property type="match status" value="1"/>
</dbReference>
<sequence>MLQPLGDRVIIEITKPKEQTVGGIVLASNAKQKPQTGTVVAVGPGKLGADGKTIKPSVKKGDEVLYDKYSGTSVKYDGKSLLVLHDKDIAAIVK</sequence>
<dbReference type="PROSITE" id="PS00681">
    <property type="entry name" value="CHAPERONINS_CPN10"/>
    <property type="match status" value="1"/>
</dbReference>
<gene>
    <name evidence="3" type="primary">groES</name>
    <name evidence="3" type="synonym">groS</name>
    <name evidence="5" type="ORF">ELX58_06870</name>
</gene>
<dbReference type="GO" id="GO:0046872">
    <property type="term" value="F:metal ion binding"/>
    <property type="evidence" value="ECO:0007669"/>
    <property type="project" value="TreeGrafter"/>
</dbReference>
<keyword evidence="6" id="KW-1185">Reference proteome</keyword>
<dbReference type="GO" id="GO:0051082">
    <property type="term" value="F:unfolded protein binding"/>
    <property type="evidence" value="ECO:0007669"/>
    <property type="project" value="TreeGrafter"/>
</dbReference>
<dbReference type="KEGG" id="lji:ELX58_06870"/>
<dbReference type="InterPro" id="IPR037124">
    <property type="entry name" value="Chaperonin_GroES_sf"/>
</dbReference>
<dbReference type="PRINTS" id="PR00297">
    <property type="entry name" value="CHAPERONIN10"/>
</dbReference>
<comment type="similarity">
    <text evidence="1 3 4">Belongs to the GroES chaperonin family.</text>
</comment>
<dbReference type="NCBIfam" id="NF001534">
    <property type="entry name" value="PRK00364.2-5"/>
    <property type="match status" value="1"/>
</dbReference>
<dbReference type="RefSeq" id="WP_133442379.1">
    <property type="nucleotide sequence ID" value="NZ_CP034726.1"/>
</dbReference>
<evidence type="ECO:0000256" key="1">
    <source>
        <dbReference type="ARBA" id="ARBA00006975"/>
    </source>
</evidence>
<dbReference type="SMART" id="SM00883">
    <property type="entry name" value="Cpn10"/>
    <property type="match status" value="1"/>
</dbReference>
<evidence type="ECO:0000256" key="2">
    <source>
        <dbReference type="ARBA" id="ARBA00023186"/>
    </source>
</evidence>
<dbReference type="HAMAP" id="MF_00580">
    <property type="entry name" value="CH10"/>
    <property type="match status" value="1"/>
</dbReference>